<keyword evidence="3" id="KW-0808">Transferase</keyword>
<dbReference type="Proteomes" id="UP000474159">
    <property type="component" value="Unassembled WGS sequence"/>
</dbReference>
<accession>A0A6L3T2S2</accession>
<dbReference type="PANTHER" id="PTHR45947:SF3">
    <property type="entry name" value="SULFOQUINOVOSYL TRANSFERASE SQD2"/>
    <property type="match status" value="1"/>
</dbReference>
<keyword evidence="4" id="KW-1185">Reference proteome</keyword>
<sequence>MSADAVGGVWSYAIDLAAGLAEAGVGVTLAVLGPDPSEMQAAQAEAAGCRLVRTGHALDWTATEPGAVTAAGAALARLARAVGADIVHLHSPAFAADGGFDVPVVGVCHSCVATWWAALETGPLPPDLAWRADLVGRGCRATAALLAPSAAFAAATARAYGLPRPPSVVRNGRRPLADADATEAEAAGFVFTAGRLWDRGKNLAGLDRVAARITLPVSAAGPIAGPNGARIALTHLDLPGQLDEAGIAAELARRPIFVSLARYEPFGLAILEAAQAGCALVLSDLPTFRELWEGAALFVDADDADTIARILESLAADTRRRAALGEAARERAGRYTAAATTAGVLRIFEALLAQPVARASLKGAAA</sequence>
<dbReference type="Gene3D" id="3.40.50.2000">
    <property type="entry name" value="Glycogen Phosphorylase B"/>
    <property type="match status" value="2"/>
</dbReference>
<evidence type="ECO:0000259" key="1">
    <source>
        <dbReference type="Pfam" id="PF00534"/>
    </source>
</evidence>
<protein>
    <submittedName>
        <fullName evidence="3">Glycosyltransferase</fullName>
    </submittedName>
</protein>
<dbReference type="CDD" id="cd03801">
    <property type="entry name" value="GT4_PimA-like"/>
    <property type="match status" value="1"/>
</dbReference>
<dbReference type="InterPro" id="IPR028098">
    <property type="entry name" value="Glyco_trans_4-like_N"/>
</dbReference>
<dbReference type="OrthoDB" id="7847955at2"/>
<gene>
    <name evidence="3" type="ORF">F6X53_04640</name>
</gene>
<dbReference type="InterPro" id="IPR001296">
    <property type="entry name" value="Glyco_trans_1"/>
</dbReference>
<feature type="domain" description="Glycosyl transferase family 1" evidence="1">
    <location>
        <begin position="235"/>
        <end position="331"/>
    </location>
</feature>
<dbReference type="GO" id="GO:0016757">
    <property type="term" value="F:glycosyltransferase activity"/>
    <property type="evidence" value="ECO:0007669"/>
    <property type="project" value="InterPro"/>
</dbReference>
<evidence type="ECO:0000313" key="4">
    <source>
        <dbReference type="Proteomes" id="UP000474159"/>
    </source>
</evidence>
<evidence type="ECO:0000259" key="2">
    <source>
        <dbReference type="Pfam" id="PF13439"/>
    </source>
</evidence>
<name>A0A6L3T2S2_9HYPH</name>
<organism evidence="3 4">
    <name type="scientific">Methylobacterium soli</name>
    <dbReference type="NCBI Taxonomy" id="553447"/>
    <lineage>
        <taxon>Bacteria</taxon>
        <taxon>Pseudomonadati</taxon>
        <taxon>Pseudomonadota</taxon>
        <taxon>Alphaproteobacteria</taxon>
        <taxon>Hyphomicrobiales</taxon>
        <taxon>Methylobacteriaceae</taxon>
        <taxon>Methylobacterium</taxon>
    </lineage>
</organism>
<evidence type="ECO:0000313" key="3">
    <source>
        <dbReference type="EMBL" id="KAB1081032.1"/>
    </source>
</evidence>
<dbReference type="InterPro" id="IPR050194">
    <property type="entry name" value="Glycosyltransferase_grp1"/>
</dbReference>
<dbReference type="Pfam" id="PF13439">
    <property type="entry name" value="Glyco_transf_4"/>
    <property type="match status" value="1"/>
</dbReference>
<dbReference type="Pfam" id="PF00534">
    <property type="entry name" value="Glycos_transf_1"/>
    <property type="match status" value="1"/>
</dbReference>
<reference evidence="3 4" key="1">
    <citation type="submission" date="2019-09" db="EMBL/GenBank/DDBJ databases">
        <title>YIM 48816 draft genome.</title>
        <authorList>
            <person name="Jiang L."/>
        </authorList>
    </citation>
    <scope>NUCLEOTIDE SEQUENCE [LARGE SCALE GENOMIC DNA]</scope>
    <source>
        <strain evidence="3 4">YIM 48816</strain>
    </source>
</reference>
<feature type="domain" description="Glycosyltransferase subfamily 4-like N-terminal" evidence="2">
    <location>
        <begin position="6"/>
        <end position="172"/>
    </location>
</feature>
<proteinExistence type="predicted"/>
<dbReference type="EMBL" id="VZZK01000003">
    <property type="protein sequence ID" value="KAB1081032.1"/>
    <property type="molecule type" value="Genomic_DNA"/>
</dbReference>
<dbReference type="AlphaFoldDB" id="A0A6L3T2S2"/>
<dbReference type="PANTHER" id="PTHR45947">
    <property type="entry name" value="SULFOQUINOVOSYL TRANSFERASE SQD2"/>
    <property type="match status" value="1"/>
</dbReference>
<dbReference type="SUPFAM" id="SSF53756">
    <property type="entry name" value="UDP-Glycosyltransferase/glycogen phosphorylase"/>
    <property type="match status" value="1"/>
</dbReference>
<comment type="caution">
    <text evidence="3">The sequence shown here is derived from an EMBL/GenBank/DDBJ whole genome shotgun (WGS) entry which is preliminary data.</text>
</comment>